<dbReference type="PROSITE" id="PS50110">
    <property type="entry name" value="RESPONSE_REGULATORY"/>
    <property type="match status" value="1"/>
</dbReference>
<dbReference type="Proteomes" id="UP000027284">
    <property type="component" value="Unassembled WGS sequence"/>
</dbReference>
<keyword evidence="4" id="KW-1185">Reference proteome</keyword>
<dbReference type="STRING" id="1312852.EG19_10885"/>
<comment type="caution">
    <text evidence="3">The sequence shown here is derived from an EMBL/GenBank/DDBJ whole genome shotgun (WGS) entry which is preliminary data.</text>
</comment>
<dbReference type="InterPro" id="IPR011006">
    <property type="entry name" value="CheY-like_superfamily"/>
</dbReference>
<dbReference type="Gene3D" id="3.40.50.2300">
    <property type="match status" value="1"/>
</dbReference>
<accession>A0A062XWF4</accession>
<feature type="modified residue" description="4-aspartylphosphate" evidence="1">
    <location>
        <position position="11"/>
    </location>
</feature>
<gene>
    <name evidence="3" type="ORF">EG19_10885</name>
</gene>
<name>A0A062XWF4_9BACT</name>
<proteinExistence type="predicted"/>
<keyword evidence="1" id="KW-0597">Phosphoprotein</keyword>
<evidence type="ECO:0000313" key="3">
    <source>
        <dbReference type="EMBL" id="KDA52835.1"/>
    </source>
</evidence>
<organism evidence="3 4">
    <name type="scientific">Thermoanaerobaculum aquaticum</name>
    <dbReference type="NCBI Taxonomy" id="1312852"/>
    <lineage>
        <taxon>Bacteria</taxon>
        <taxon>Pseudomonadati</taxon>
        <taxon>Acidobacteriota</taxon>
        <taxon>Thermoanaerobaculia</taxon>
        <taxon>Thermoanaerobaculales</taxon>
        <taxon>Thermoanaerobaculaceae</taxon>
        <taxon>Thermoanaerobaculum</taxon>
    </lineage>
</organism>
<evidence type="ECO:0000259" key="2">
    <source>
        <dbReference type="PROSITE" id="PS50110"/>
    </source>
</evidence>
<dbReference type="AlphaFoldDB" id="A0A062XWF4"/>
<dbReference type="Pfam" id="PF00072">
    <property type="entry name" value="Response_reg"/>
    <property type="match status" value="1"/>
</dbReference>
<protein>
    <recommendedName>
        <fullName evidence="2">Response regulatory domain-containing protein</fullName>
    </recommendedName>
</protein>
<dbReference type="SUPFAM" id="SSF52172">
    <property type="entry name" value="CheY-like"/>
    <property type="match status" value="1"/>
</dbReference>
<dbReference type="InterPro" id="IPR001789">
    <property type="entry name" value="Sig_transdc_resp-reg_receiver"/>
</dbReference>
<sequence>MSGQIKVALVDIRLSESDPSNQEGVTFLQWAKAHFPETPVLMMSAYRDFDALVQALNLGADYFLKKPIDLKELRSLLRKFSEQGRIPELTAELKKSLDKES</sequence>
<evidence type="ECO:0000313" key="4">
    <source>
        <dbReference type="Proteomes" id="UP000027284"/>
    </source>
</evidence>
<reference evidence="3 4" key="1">
    <citation type="submission" date="2014-04" db="EMBL/GenBank/DDBJ databases">
        <title>The Genome Sequence of Thermoanaerobaculum aquaticum MP-01, The First Cultivated Group 23 Acidobacterium.</title>
        <authorList>
            <person name="Stamps B.W."/>
            <person name="Losey N.A."/>
            <person name="Lawson P.A."/>
            <person name="Stevenson B.S."/>
        </authorList>
    </citation>
    <scope>NUCLEOTIDE SEQUENCE [LARGE SCALE GENOMIC DNA]</scope>
    <source>
        <strain evidence="3 4">MP-01</strain>
    </source>
</reference>
<dbReference type="GO" id="GO:0000160">
    <property type="term" value="P:phosphorelay signal transduction system"/>
    <property type="evidence" value="ECO:0007669"/>
    <property type="project" value="InterPro"/>
</dbReference>
<dbReference type="EMBL" id="JMFG01000066">
    <property type="protein sequence ID" value="KDA52835.1"/>
    <property type="molecule type" value="Genomic_DNA"/>
</dbReference>
<feature type="domain" description="Response regulatory" evidence="2">
    <location>
        <begin position="1"/>
        <end position="81"/>
    </location>
</feature>
<evidence type="ECO:0000256" key="1">
    <source>
        <dbReference type="PROSITE-ProRule" id="PRU00169"/>
    </source>
</evidence>